<dbReference type="VEuPathDB" id="VectorBase:CQUJHB008374"/>
<dbReference type="InParanoid" id="B0WJM5"/>
<proteinExistence type="predicted"/>
<feature type="compositionally biased region" description="Polar residues" evidence="1">
    <location>
        <begin position="72"/>
        <end position="81"/>
    </location>
</feature>
<dbReference type="Proteomes" id="UP000002320">
    <property type="component" value="Unassembled WGS sequence"/>
</dbReference>
<name>B0WJM5_CULQU</name>
<feature type="region of interest" description="Disordered" evidence="1">
    <location>
        <begin position="1"/>
        <end position="23"/>
    </location>
</feature>
<feature type="region of interest" description="Disordered" evidence="1">
    <location>
        <begin position="72"/>
        <end position="99"/>
    </location>
</feature>
<evidence type="ECO:0000313" key="3">
    <source>
        <dbReference type="EnsemblMetazoa" id="CPIJ006892-PA"/>
    </source>
</evidence>
<keyword evidence="4" id="KW-1185">Reference proteome</keyword>
<sequence length="190" mass="21632">MPAPASNHRQLATPPPPHRNFKVNQRSPVRIPRRTQINSKSVSTLTLAGQRFTNRFHRPPARLHLVIMMTKPSQRGETYQSRSRRETLASGGGAAPTEEEISRMAVDVAQAERKIQHEFGPKACIEEEPCRLHAVRTNRSDDYQPDWNEILKDYKVRATGMKQWYLLSVFIGDYIRDVQFLQAAGQTAGL</sequence>
<dbReference type="EMBL" id="DS231961">
    <property type="protein sequence ID" value="EDS29252.1"/>
    <property type="molecule type" value="Genomic_DNA"/>
</dbReference>
<evidence type="ECO:0000313" key="2">
    <source>
        <dbReference type="EMBL" id="EDS29252.1"/>
    </source>
</evidence>
<evidence type="ECO:0000313" key="4">
    <source>
        <dbReference type="Proteomes" id="UP000002320"/>
    </source>
</evidence>
<gene>
    <name evidence="3" type="primary">6039274</name>
    <name evidence="2" type="ORF">CpipJ_CPIJ006892</name>
</gene>
<dbReference type="KEGG" id="cqu:CpipJ_CPIJ006892"/>
<reference evidence="3" key="2">
    <citation type="submission" date="2021-02" db="UniProtKB">
        <authorList>
            <consortium name="EnsemblMetazoa"/>
        </authorList>
    </citation>
    <scope>IDENTIFICATION</scope>
    <source>
        <strain evidence="3">JHB</strain>
    </source>
</reference>
<dbReference type="OrthoDB" id="8174264at2759"/>
<protein>
    <submittedName>
        <fullName evidence="2 3">Uncharacterized protein</fullName>
    </submittedName>
</protein>
<reference evidence="2" key="1">
    <citation type="submission" date="2007-03" db="EMBL/GenBank/DDBJ databases">
        <title>Annotation of Culex pipiens quinquefasciatus.</title>
        <authorList>
            <consortium name="The Broad Institute Genome Sequencing Platform"/>
            <person name="Atkinson P.W."/>
            <person name="Hemingway J."/>
            <person name="Christensen B.M."/>
            <person name="Higgs S."/>
            <person name="Kodira C."/>
            <person name="Hannick L."/>
            <person name="Megy K."/>
            <person name="O'Leary S."/>
            <person name="Pearson M."/>
            <person name="Haas B.J."/>
            <person name="Mauceli E."/>
            <person name="Wortman J.R."/>
            <person name="Lee N.H."/>
            <person name="Guigo R."/>
            <person name="Stanke M."/>
            <person name="Alvarado L."/>
            <person name="Amedeo P."/>
            <person name="Antoine C.H."/>
            <person name="Arensburger P."/>
            <person name="Bidwell S.L."/>
            <person name="Crawford M."/>
            <person name="Camaro F."/>
            <person name="Devon K."/>
            <person name="Engels R."/>
            <person name="Hammond M."/>
            <person name="Howarth C."/>
            <person name="Koehrsen M."/>
            <person name="Lawson D."/>
            <person name="Montgomery P."/>
            <person name="Nene V."/>
            <person name="Nusbaum C."/>
            <person name="Puiu D."/>
            <person name="Romero-Severson J."/>
            <person name="Severson D.W."/>
            <person name="Shumway M."/>
            <person name="Sisk P."/>
            <person name="Stolte C."/>
            <person name="Zeng Q."/>
            <person name="Eisenstadt E."/>
            <person name="Fraser-Liggett C."/>
            <person name="Strausberg R."/>
            <person name="Galagan J."/>
            <person name="Birren B."/>
            <person name="Collins F.H."/>
        </authorList>
    </citation>
    <scope>NUCLEOTIDE SEQUENCE [LARGE SCALE GENOMIC DNA]</scope>
    <source>
        <strain evidence="2">JHB</strain>
    </source>
</reference>
<dbReference type="VEuPathDB" id="VectorBase:CPIJ006892"/>
<dbReference type="AlphaFoldDB" id="B0WJM5"/>
<dbReference type="EnsemblMetazoa" id="CPIJ006892-RA">
    <property type="protein sequence ID" value="CPIJ006892-PA"/>
    <property type="gene ID" value="CPIJ006892"/>
</dbReference>
<dbReference type="HOGENOM" id="CLU_1429316_0_0_1"/>
<accession>B0WJM5</accession>
<evidence type="ECO:0000256" key="1">
    <source>
        <dbReference type="SAM" id="MobiDB-lite"/>
    </source>
</evidence>
<organism>
    <name type="scientific">Culex quinquefasciatus</name>
    <name type="common">Southern house mosquito</name>
    <name type="synonym">Culex pungens</name>
    <dbReference type="NCBI Taxonomy" id="7176"/>
    <lineage>
        <taxon>Eukaryota</taxon>
        <taxon>Metazoa</taxon>
        <taxon>Ecdysozoa</taxon>
        <taxon>Arthropoda</taxon>
        <taxon>Hexapoda</taxon>
        <taxon>Insecta</taxon>
        <taxon>Pterygota</taxon>
        <taxon>Neoptera</taxon>
        <taxon>Endopterygota</taxon>
        <taxon>Diptera</taxon>
        <taxon>Nematocera</taxon>
        <taxon>Culicoidea</taxon>
        <taxon>Culicidae</taxon>
        <taxon>Culicinae</taxon>
        <taxon>Culicini</taxon>
        <taxon>Culex</taxon>
        <taxon>Culex</taxon>
    </lineage>
</organism>
<dbReference type="eggNOG" id="ENOG502S4UP">
    <property type="taxonomic scope" value="Eukaryota"/>
</dbReference>